<evidence type="ECO:0000256" key="18">
    <source>
        <dbReference type="ARBA" id="ARBA00037847"/>
    </source>
</evidence>
<comment type="pathway">
    <text evidence="1">Lipid metabolism; prostaglandin biosynthesis.</text>
</comment>
<keyword evidence="11" id="KW-0443">Lipid metabolism</keyword>
<sequence>MAWTQRLIRPVSIAGIFGFGAVSTSTLKNDEVPYKISVERPAIKRPLVQKEILSRRIINEDDHTGLKLRLYQYQSCPFCCKIRALLDYYGFSYDIVEVNPVSKKELSGTNGYKKVPVLRLHDSTYLMESSLIMSQLATFLQNEKRSIEEIIDMYPAIDSFDENGKAIKKHPNKYFTMLEKNLSPAELAKQREEREWREWVDEHFIHLISPNVYRSMEESLETFKSFEVAGEWERIFSHIERIFAVALGATVMYFIGKRLKKKHNIVDERQSLHDACEKWMDALGSRKFMGGDQPNLADLALYGAMNSFVGCRAFKEVIAKERISTWYMRVKESVENSEGRQAVKNRVATK</sequence>
<keyword evidence="12" id="KW-0472">Membrane</keyword>
<evidence type="ECO:0000256" key="2">
    <source>
        <dbReference type="ARBA" id="ARBA00007409"/>
    </source>
</evidence>
<dbReference type="SUPFAM" id="SSF52833">
    <property type="entry name" value="Thioredoxin-like"/>
    <property type="match status" value="1"/>
</dbReference>
<dbReference type="GO" id="GO:0012505">
    <property type="term" value="C:endomembrane system"/>
    <property type="evidence" value="ECO:0007669"/>
    <property type="project" value="UniProtKB-SubCell"/>
</dbReference>
<dbReference type="Gene3D" id="1.20.1050.10">
    <property type="match status" value="1"/>
</dbReference>
<dbReference type="InterPro" id="IPR040079">
    <property type="entry name" value="Glutathione_S-Trfase"/>
</dbReference>
<dbReference type="AlphaFoldDB" id="A0AAF3EBJ7"/>
<evidence type="ECO:0000259" key="19">
    <source>
        <dbReference type="PROSITE" id="PS50404"/>
    </source>
</evidence>
<evidence type="ECO:0000256" key="11">
    <source>
        <dbReference type="ARBA" id="ARBA00023098"/>
    </source>
</evidence>
<accession>A0AAF3EBJ7</accession>
<comment type="catalytic activity">
    <reaction evidence="16">
        <text>prostaglandin H2 = prostaglandin E2</text>
        <dbReference type="Rhea" id="RHEA:12893"/>
        <dbReference type="ChEBI" id="CHEBI:57405"/>
        <dbReference type="ChEBI" id="CHEBI:606564"/>
        <dbReference type="EC" id="5.3.99.3"/>
    </reaction>
    <physiologicalReaction direction="left-to-right" evidence="16">
        <dbReference type="Rhea" id="RHEA:12894"/>
    </physiologicalReaction>
</comment>
<evidence type="ECO:0000256" key="8">
    <source>
        <dbReference type="ARBA" id="ARBA00022692"/>
    </source>
</evidence>
<evidence type="ECO:0000256" key="4">
    <source>
        <dbReference type="ARBA" id="ARBA00019474"/>
    </source>
</evidence>
<dbReference type="SFLD" id="SFLDG01203">
    <property type="entry name" value="Prostaglandin_E_synthase_like1"/>
    <property type="match status" value="1"/>
</dbReference>
<reference evidence="21" key="1">
    <citation type="submission" date="2024-02" db="UniProtKB">
        <authorList>
            <consortium name="WormBaseParasite"/>
        </authorList>
    </citation>
    <scope>IDENTIFICATION</scope>
</reference>
<evidence type="ECO:0000256" key="3">
    <source>
        <dbReference type="ARBA" id="ARBA00012203"/>
    </source>
</evidence>
<dbReference type="PANTHER" id="PTHR12782">
    <property type="entry name" value="MICROSOMAL PROSTAGLANDIN E SYNTHASE-2"/>
    <property type="match status" value="1"/>
</dbReference>
<evidence type="ECO:0000256" key="5">
    <source>
        <dbReference type="ARBA" id="ARBA00022501"/>
    </source>
</evidence>
<comment type="catalytic activity">
    <reaction evidence="15">
        <text>prostaglandin H2 = (12S)-hydroxy-(5Z,8E,10E)-heptadecatrienoate + malonaldehyde</text>
        <dbReference type="Rhea" id="RHEA:48644"/>
        <dbReference type="ChEBI" id="CHEBI:57405"/>
        <dbReference type="ChEBI" id="CHEBI:90694"/>
        <dbReference type="ChEBI" id="CHEBI:566274"/>
    </reaction>
    <physiologicalReaction direction="left-to-right" evidence="15">
        <dbReference type="Rhea" id="RHEA:48645"/>
    </physiologicalReaction>
</comment>
<dbReference type="InterPro" id="IPR004045">
    <property type="entry name" value="Glutathione_S-Trfase_N"/>
</dbReference>
<evidence type="ECO:0000313" key="20">
    <source>
        <dbReference type="Proteomes" id="UP000887575"/>
    </source>
</evidence>
<name>A0AAF3EBJ7_9BILA</name>
<evidence type="ECO:0000256" key="1">
    <source>
        <dbReference type="ARBA" id="ARBA00004702"/>
    </source>
</evidence>
<evidence type="ECO:0000256" key="15">
    <source>
        <dbReference type="ARBA" id="ARBA00023930"/>
    </source>
</evidence>
<dbReference type="Pfam" id="PF13417">
    <property type="entry name" value="GST_N_3"/>
    <property type="match status" value="1"/>
</dbReference>
<dbReference type="SFLD" id="SFLDS00019">
    <property type="entry name" value="Glutathione_Transferase_(cytos"/>
    <property type="match status" value="1"/>
</dbReference>
<keyword evidence="6" id="KW-0444">Lipid biosynthesis</keyword>
<dbReference type="InterPro" id="IPR034335">
    <property type="entry name" value="PGES2_C"/>
</dbReference>
<dbReference type="GO" id="GO:0001516">
    <property type="term" value="P:prostaglandin biosynthetic process"/>
    <property type="evidence" value="ECO:0007669"/>
    <property type="project" value="UniProtKB-KW"/>
</dbReference>
<keyword evidence="20" id="KW-1185">Reference proteome</keyword>
<dbReference type="InterPro" id="IPR036249">
    <property type="entry name" value="Thioredoxin-like_sf"/>
</dbReference>
<evidence type="ECO:0000256" key="13">
    <source>
        <dbReference type="ARBA" id="ARBA00023160"/>
    </source>
</evidence>
<dbReference type="CDD" id="cd03197">
    <property type="entry name" value="GST_C_mPGES2"/>
    <property type="match status" value="1"/>
</dbReference>
<comment type="subcellular location">
    <subcellularLocation>
        <location evidence="18">Endomembrane system</location>
        <topology evidence="18">Single-pass membrane protein</topology>
    </subcellularLocation>
</comment>
<protein>
    <recommendedName>
        <fullName evidence="4">Prostaglandin E synthase 2</fullName>
        <ecNumber evidence="3">5.3.99.3</ecNumber>
    </recommendedName>
    <alternativeName>
        <fullName evidence="17">Microsomal prostaglandin E synthase 2</fullName>
    </alternativeName>
</protein>
<evidence type="ECO:0000256" key="12">
    <source>
        <dbReference type="ARBA" id="ARBA00023136"/>
    </source>
</evidence>
<dbReference type="Gene3D" id="6.20.200.30">
    <property type="match status" value="1"/>
</dbReference>
<comment type="similarity">
    <text evidence="2">Belongs to the GST superfamily.</text>
</comment>
<evidence type="ECO:0000256" key="14">
    <source>
        <dbReference type="ARBA" id="ARBA00023235"/>
    </source>
</evidence>
<dbReference type="InterPro" id="IPR036282">
    <property type="entry name" value="Glutathione-S-Trfase_C_sf"/>
</dbReference>
<evidence type="ECO:0000256" key="6">
    <source>
        <dbReference type="ARBA" id="ARBA00022516"/>
    </source>
</evidence>
<evidence type="ECO:0000256" key="9">
    <source>
        <dbReference type="ARBA" id="ARBA00022832"/>
    </source>
</evidence>
<dbReference type="SUPFAM" id="SSF47616">
    <property type="entry name" value="GST C-terminal domain-like"/>
    <property type="match status" value="1"/>
</dbReference>
<evidence type="ECO:0000256" key="17">
    <source>
        <dbReference type="ARBA" id="ARBA00031041"/>
    </source>
</evidence>
<dbReference type="Gene3D" id="3.40.30.10">
    <property type="entry name" value="Glutaredoxin"/>
    <property type="match status" value="1"/>
</dbReference>
<keyword evidence="5" id="KW-0644">Prostaglandin metabolism</keyword>
<evidence type="ECO:0000256" key="10">
    <source>
        <dbReference type="ARBA" id="ARBA00022989"/>
    </source>
</evidence>
<dbReference type="Proteomes" id="UP000887575">
    <property type="component" value="Unassembled WGS sequence"/>
</dbReference>
<dbReference type="InterPro" id="IPR034334">
    <property type="entry name" value="PGES2"/>
</dbReference>
<dbReference type="PROSITE" id="PS50404">
    <property type="entry name" value="GST_NTER"/>
    <property type="match status" value="1"/>
</dbReference>
<evidence type="ECO:0000313" key="21">
    <source>
        <dbReference type="WBParaSite" id="MBELARI_LOCUS11301"/>
    </source>
</evidence>
<evidence type="ECO:0000256" key="16">
    <source>
        <dbReference type="ARBA" id="ARBA00023931"/>
    </source>
</evidence>
<dbReference type="GO" id="GO:0050220">
    <property type="term" value="F:prostaglandin-E synthase activity"/>
    <property type="evidence" value="ECO:0007669"/>
    <property type="project" value="UniProtKB-EC"/>
</dbReference>
<keyword evidence="8" id="KW-0812">Transmembrane</keyword>
<dbReference type="EC" id="5.3.99.3" evidence="3"/>
<keyword evidence="10" id="KW-1133">Transmembrane helix</keyword>
<organism evidence="20 21">
    <name type="scientific">Mesorhabditis belari</name>
    <dbReference type="NCBI Taxonomy" id="2138241"/>
    <lineage>
        <taxon>Eukaryota</taxon>
        <taxon>Metazoa</taxon>
        <taxon>Ecdysozoa</taxon>
        <taxon>Nematoda</taxon>
        <taxon>Chromadorea</taxon>
        <taxon>Rhabditida</taxon>
        <taxon>Rhabditina</taxon>
        <taxon>Rhabditomorpha</taxon>
        <taxon>Rhabditoidea</taxon>
        <taxon>Rhabditidae</taxon>
        <taxon>Mesorhabditinae</taxon>
        <taxon>Mesorhabditis</taxon>
    </lineage>
</organism>
<proteinExistence type="inferred from homology"/>
<feature type="domain" description="GST N-terminal" evidence="19">
    <location>
        <begin position="66"/>
        <end position="144"/>
    </location>
</feature>
<dbReference type="WBParaSite" id="MBELARI_LOCUS11301">
    <property type="protein sequence ID" value="MBELARI_LOCUS11301"/>
    <property type="gene ID" value="MBELARI_LOCUS11301"/>
</dbReference>
<keyword evidence="14" id="KW-0413">Isomerase</keyword>
<dbReference type="PROSITE" id="PS51354">
    <property type="entry name" value="GLUTAREDOXIN_2"/>
    <property type="match status" value="1"/>
</dbReference>
<dbReference type="SFLD" id="SFLDG01182">
    <property type="entry name" value="Prostaglandin_E_synthase_like"/>
    <property type="match status" value="1"/>
</dbReference>
<keyword evidence="7" id="KW-0643">Prostaglandin biosynthesis</keyword>
<evidence type="ECO:0000256" key="7">
    <source>
        <dbReference type="ARBA" id="ARBA00022585"/>
    </source>
</evidence>
<dbReference type="GO" id="GO:0005739">
    <property type="term" value="C:mitochondrion"/>
    <property type="evidence" value="ECO:0007669"/>
    <property type="project" value="TreeGrafter"/>
</dbReference>
<keyword evidence="9" id="KW-0276">Fatty acid metabolism</keyword>
<keyword evidence="13" id="KW-0275">Fatty acid biosynthesis</keyword>
<dbReference type="PANTHER" id="PTHR12782:SF5">
    <property type="entry name" value="PROSTAGLANDIN E SYNTHASE 2"/>
    <property type="match status" value="1"/>
</dbReference>